<accession>A0A7Z0MNA8</accession>
<evidence type="ECO:0000313" key="1">
    <source>
        <dbReference type="EMBL" id="NYT46714.1"/>
    </source>
</evidence>
<dbReference type="AlphaFoldDB" id="A0A7Z0MNA8"/>
<evidence type="ECO:0000313" key="2">
    <source>
        <dbReference type="Proteomes" id="UP000537890"/>
    </source>
</evidence>
<gene>
    <name evidence="1" type="ORF">H0A75_02710</name>
</gene>
<name>A0A7Z0MNA8_9GAMM</name>
<proteinExistence type="predicted"/>
<dbReference type="EMBL" id="JACCHS010000031">
    <property type="protein sequence ID" value="NYT46714.1"/>
    <property type="molecule type" value="Genomic_DNA"/>
</dbReference>
<organism evidence="1 2">
    <name type="scientific">Candidatus Methanofishera endochildressiae</name>
    <dbReference type="NCBI Taxonomy" id="2738884"/>
    <lineage>
        <taxon>Bacteria</taxon>
        <taxon>Pseudomonadati</taxon>
        <taxon>Pseudomonadota</taxon>
        <taxon>Gammaproteobacteria</taxon>
        <taxon>Candidatus Methanofishera</taxon>
    </lineage>
</organism>
<comment type="caution">
    <text evidence="1">The sequence shown here is derived from an EMBL/GenBank/DDBJ whole genome shotgun (WGS) entry which is preliminary data.</text>
</comment>
<reference evidence="1 2" key="1">
    <citation type="submission" date="2020-05" db="EMBL/GenBank/DDBJ databases">
        <title>Horizontal transmission and recombination maintain forever young bacterial symbiont genomes.</title>
        <authorList>
            <person name="Russell S.L."/>
            <person name="Pepper-Tunick E."/>
            <person name="Svedberg J."/>
            <person name="Byrne A."/>
            <person name="Ruelas Castillo J."/>
            <person name="Vollmers C."/>
            <person name="Beinart R.A."/>
            <person name="Corbett-Detig R."/>
        </authorList>
    </citation>
    <scope>NUCLEOTIDE SEQUENCE [LARGE SCALE GENOMIC DNA]</scope>
    <source>
        <strain evidence="1">4727-3</strain>
    </source>
</reference>
<protein>
    <submittedName>
        <fullName evidence="1">Uncharacterized protein</fullName>
    </submittedName>
</protein>
<sequence length="67" mass="7418">MTIVPWIPNLAKLLCATRALTFYFHCTIFQLNAQIAHGAGLSRSLNQKQELPVVAMFVNGSGRNEQS</sequence>
<dbReference type="Proteomes" id="UP000537890">
    <property type="component" value="Unassembled WGS sequence"/>
</dbReference>